<keyword evidence="3" id="KW-1185">Reference proteome</keyword>
<evidence type="ECO:0000313" key="2">
    <source>
        <dbReference type="EMBL" id="KIH55034.1"/>
    </source>
</evidence>
<sequence length="94" mass="11181">MISAFDARAHASEAYIKDPMMAGHEDQVNMSSDNPRMETAATKRHLRHWRRIVPGNMRQYRSYWSWCRRQHQLGHEHRLVRTANNSKRAFATEM</sequence>
<dbReference type="AlphaFoldDB" id="A0A0C2G827"/>
<evidence type="ECO:0000313" key="3">
    <source>
        <dbReference type="Proteomes" id="UP000054047"/>
    </source>
</evidence>
<gene>
    <name evidence="2" type="ORF">ANCDUO_14817</name>
</gene>
<evidence type="ECO:0000256" key="1">
    <source>
        <dbReference type="SAM" id="MobiDB-lite"/>
    </source>
</evidence>
<feature type="region of interest" description="Disordered" evidence="1">
    <location>
        <begin position="20"/>
        <end position="42"/>
    </location>
</feature>
<reference evidence="2 3" key="1">
    <citation type="submission" date="2013-12" db="EMBL/GenBank/DDBJ databases">
        <title>Draft genome of the parsitic nematode Ancylostoma duodenale.</title>
        <authorList>
            <person name="Mitreva M."/>
        </authorList>
    </citation>
    <scope>NUCLEOTIDE SEQUENCE [LARGE SCALE GENOMIC DNA]</scope>
    <source>
        <strain evidence="2 3">Zhejiang</strain>
    </source>
</reference>
<name>A0A0C2G827_9BILA</name>
<dbReference type="EMBL" id="KN738022">
    <property type="protein sequence ID" value="KIH55034.1"/>
    <property type="molecule type" value="Genomic_DNA"/>
</dbReference>
<protein>
    <submittedName>
        <fullName evidence="2">Uncharacterized protein</fullName>
    </submittedName>
</protein>
<organism evidence="2 3">
    <name type="scientific">Ancylostoma duodenale</name>
    <dbReference type="NCBI Taxonomy" id="51022"/>
    <lineage>
        <taxon>Eukaryota</taxon>
        <taxon>Metazoa</taxon>
        <taxon>Ecdysozoa</taxon>
        <taxon>Nematoda</taxon>
        <taxon>Chromadorea</taxon>
        <taxon>Rhabditida</taxon>
        <taxon>Rhabditina</taxon>
        <taxon>Rhabditomorpha</taxon>
        <taxon>Strongyloidea</taxon>
        <taxon>Ancylostomatidae</taxon>
        <taxon>Ancylostomatinae</taxon>
        <taxon>Ancylostoma</taxon>
    </lineage>
</organism>
<dbReference type="Proteomes" id="UP000054047">
    <property type="component" value="Unassembled WGS sequence"/>
</dbReference>
<proteinExistence type="predicted"/>
<accession>A0A0C2G827</accession>